<feature type="region of interest" description="Disordered" evidence="1">
    <location>
        <begin position="171"/>
        <end position="210"/>
    </location>
</feature>
<feature type="compositionally biased region" description="Low complexity" evidence="1">
    <location>
        <begin position="640"/>
        <end position="651"/>
    </location>
</feature>
<feature type="region of interest" description="Disordered" evidence="1">
    <location>
        <begin position="415"/>
        <end position="669"/>
    </location>
</feature>
<feature type="compositionally biased region" description="Low complexity" evidence="1">
    <location>
        <begin position="64"/>
        <end position="79"/>
    </location>
</feature>
<keyword evidence="3" id="KW-1185">Reference proteome</keyword>
<name>A0A836BBC2_9CHLO</name>
<feature type="region of interest" description="Disordered" evidence="1">
    <location>
        <begin position="1072"/>
        <end position="1100"/>
    </location>
</feature>
<feature type="compositionally biased region" description="Polar residues" evidence="1">
    <location>
        <begin position="174"/>
        <end position="196"/>
    </location>
</feature>
<accession>A0A836BBC2</accession>
<dbReference type="EMBL" id="JAEHOD010000004">
    <property type="protein sequence ID" value="KAG2452855.1"/>
    <property type="molecule type" value="Genomic_DNA"/>
</dbReference>
<feature type="region of interest" description="Disordered" evidence="1">
    <location>
        <begin position="222"/>
        <end position="262"/>
    </location>
</feature>
<organism evidence="2 3">
    <name type="scientific">Chlamydomonas schloesseri</name>
    <dbReference type="NCBI Taxonomy" id="2026947"/>
    <lineage>
        <taxon>Eukaryota</taxon>
        <taxon>Viridiplantae</taxon>
        <taxon>Chlorophyta</taxon>
        <taxon>core chlorophytes</taxon>
        <taxon>Chlorophyceae</taxon>
        <taxon>CS clade</taxon>
        <taxon>Chlamydomonadales</taxon>
        <taxon>Chlamydomonadaceae</taxon>
        <taxon>Chlamydomonas</taxon>
    </lineage>
</organism>
<proteinExistence type="predicted"/>
<protein>
    <submittedName>
        <fullName evidence="2">Uncharacterized protein</fullName>
    </submittedName>
</protein>
<feature type="region of interest" description="Disordered" evidence="1">
    <location>
        <begin position="921"/>
        <end position="973"/>
    </location>
</feature>
<feature type="compositionally biased region" description="Low complexity" evidence="1">
    <location>
        <begin position="569"/>
        <end position="626"/>
    </location>
</feature>
<evidence type="ECO:0000313" key="2">
    <source>
        <dbReference type="EMBL" id="KAG2452855.1"/>
    </source>
</evidence>
<dbReference type="OrthoDB" id="553077at2759"/>
<feature type="region of interest" description="Disordered" evidence="1">
    <location>
        <begin position="46"/>
        <end position="129"/>
    </location>
</feature>
<evidence type="ECO:0000256" key="1">
    <source>
        <dbReference type="SAM" id="MobiDB-lite"/>
    </source>
</evidence>
<evidence type="ECO:0000313" key="3">
    <source>
        <dbReference type="Proteomes" id="UP000613740"/>
    </source>
</evidence>
<comment type="caution">
    <text evidence="2">The sequence shown here is derived from an EMBL/GenBank/DDBJ whole genome shotgun (WGS) entry which is preliminary data.</text>
</comment>
<feature type="compositionally biased region" description="Gly residues" evidence="1">
    <location>
        <begin position="1148"/>
        <end position="1172"/>
    </location>
</feature>
<feature type="region of interest" description="Disordered" evidence="1">
    <location>
        <begin position="994"/>
        <end position="1021"/>
    </location>
</feature>
<sequence>MPPASPFVKKLKARSLLRAYARALSSRGDRSDDAAARMEAFRVAVRMTSDGRDSDGGGPDEAPDGLPALGPPAAGRSRGAAGGGGGGDGLDGLGDLQGVGPGGTAGLEPGALGSGGGGGPLTRALPGLSGGAGSGRGGLPGLALAAGGGGPLDGDVAARIAGAGLLSGSGPCRTGSSGDPCNNGPNPTTHPSSPDRSNPHADHAAAAAATAQLHDLQQQHEGGIYSSRPGSNGTIIGGAAARGGDGGVAADRNGTAPPPPLPPADRLVAALMQGTGVEDTGRLAGDGAGVGPAAARYKQMAAGGGHMNGPGGVNGGANGGDAQDAWGPLAPGGSGRGGAGAGLRNGQTGEGILQELQARGVPPQLLQQLLAKGVSAAALQAVLLEARMNGADGGMDEPGPAAAPLPLLAGAHELPPRELAPPRQMLDGPGRSASQLERSREDARATPPPPQRLLKLEREAQSGHDEAQRTADGAEPRVRVKAEALEDSGKAIAEDGNGRRQPPDAHDGAAAQQPTGSREDSGTGPSRQGVGNGREAVRAAEADQGGRAAKAQPQLSQGYEQQSLDSSRRGAGPAGSSRPQQQQQQQQQQLPVLAAGTIEAAARARGAMAAEWEGEASGNGNGAAASIRVLRGSDDDRLDGSSLGSRGPGPLQAAPRPPLGDLPSPMADVDARDSSSVLRALAAAVAANGGGGGHPLQALAAALTANGGSAGSLGGALASLAAGRDGGGGGGGRLEQLAAALVNGGSGGAVGPAGPGAGEQLGRPGGQGLAMLHGSGGGGGGGGGMLGTLLAEAQRGRAAAAGLGGDAEETALADLIRASLAEAEAAEAARARAANRALEAAARLMQVRQARARAGVQLPPESMLANALASARTRMAGSSGSAGGDELLSRLALLQSLQAGDGGGGAPGAVDLAAMLDAARGGGAAGSSGTNGAAGGGPKRHALSDDEREQLPPRKRHALGYSDDGPLLRSRGGGGNGVPLLPLHHLQLANAVGAGTGPGGHWGGDMLDAPPPPPPPPQQQQQFLADMRGLMSGLAATGGGAAGGRGREQQDMLDMLRSRAAAALAASGVPAGAGGGLGHLRGPPAGARGLLQEEEEDGPGPAAVATAMAAEAAALRRKGATGLLESQDSLGEMAQTLLGFSQMAAQTLGGGEPASGAGGGGGGGGGRKGQRW</sequence>
<feature type="compositionally biased region" description="Basic and acidic residues" evidence="1">
    <location>
        <begin position="942"/>
        <end position="952"/>
    </location>
</feature>
<dbReference type="Proteomes" id="UP000613740">
    <property type="component" value="Unassembled WGS sequence"/>
</dbReference>
<feature type="region of interest" description="Disordered" evidence="1">
    <location>
        <begin position="1147"/>
        <end position="1172"/>
    </location>
</feature>
<feature type="compositionally biased region" description="Pro residues" evidence="1">
    <location>
        <begin position="1009"/>
        <end position="1018"/>
    </location>
</feature>
<dbReference type="AlphaFoldDB" id="A0A836BBC2"/>
<reference evidence="2" key="1">
    <citation type="journal article" date="2020" name="bioRxiv">
        <title>Comparative genomics of Chlamydomonas.</title>
        <authorList>
            <person name="Craig R.J."/>
            <person name="Hasan A.R."/>
            <person name="Ness R.W."/>
            <person name="Keightley P.D."/>
        </authorList>
    </citation>
    <scope>NUCLEOTIDE SEQUENCE</scope>
    <source>
        <strain evidence="2">CCAP 11/173</strain>
    </source>
</reference>
<feature type="compositionally biased region" description="Gly residues" evidence="1">
    <location>
        <begin position="994"/>
        <end position="1003"/>
    </location>
</feature>
<feature type="compositionally biased region" description="Gly residues" evidence="1">
    <location>
        <begin position="80"/>
        <end position="105"/>
    </location>
</feature>
<feature type="compositionally biased region" description="Basic and acidic residues" evidence="1">
    <location>
        <begin position="454"/>
        <end position="507"/>
    </location>
</feature>
<feature type="compositionally biased region" description="Polar residues" evidence="1">
    <location>
        <begin position="553"/>
        <end position="565"/>
    </location>
</feature>
<gene>
    <name evidence="2" type="ORF">HYH02_002199</name>
</gene>